<dbReference type="GO" id="GO:0042720">
    <property type="term" value="C:mitochondrial inner membrane peptidase complex"/>
    <property type="evidence" value="ECO:0007669"/>
    <property type="project" value="TreeGrafter"/>
</dbReference>
<organism evidence="10 11">
    <name type="scientific">Trichophyton rubrum</name>
    <name type="common">Athlete's foot fungus</name>
    <name type="synonym">Epidermophyton rubrum</name>
    <dbReference type="NCBI Taxonomy" id="5551"/>
    <lineage>
        <taxon>Eukaryota</taxon>
        <taxon>Fungi</taxon>
        <taxon>Dikarya</taxon>
        <taxon>Ascomycota</taxon>
        <taxon>Pezizomycotina</taxon>
        <taxon>Eurotiomycetes</taxon>
        <taxon>Eurotiomycetidae</taxon>
        <taxon>Onygenales</taxon>
        <taxon>Arthrodermataceae</taxon>
        <taxon>Trichophyton</taxon>
    </lineage>
</organism>
<comment type="similarity">
    <text evidence="6">Belongs to the peptidase S26 family. IMP1 subfamily.</text>
</comment>
<keyword evidence="3 8" id="KW-0378">Hydrolase</keyword>
<evidence type="ECO:0000256" key="6">
    <source>
        <dbReference type="ARBA" id="ARBA00038445"/>
    </source>
</evidence>
<dbReference type="Gene3D" id="2.10.109.10">
    <property type="entry name" value="Umud Fragment, subunit A"/>
    <property type="match status" value="1"/>
</dbReference>
<dbReference type="Pfam" id="PF10502">
    <property type="entry name" value="Peptidase_S26"/>
    <property type="match status" value="1"/>
</dbReference>
<reference evidence="10 11" key="1">
    <citation type="submission" date="2016-05" db="EMBL/GenBank/DDBJ databases">
        <title>Genome sequencing of Trichophyton rubrum CMCC(F)T1i isolated from hair.</title>
        <authorList>
            <person name="Zhan P."/>
            <person name="Tao Y."/>
            <person name="Liu W."/>
        </authorList>
    </citation>
    <scope>NUCLEOTIDE SEQUENCE [LARGE SCALE GENOMIC DNA]</scope>
    <source>
        <strain evidence="11">CMCC(F)T1i</strain>
    </source>
</reference>
<dbReference type="CDD" id="cd06530">
    <property type="entry name" value="S26_SPase_I"/>
    <property type="match status" value="1"/>
</dbReference>
<evidence type="ECO:0000256" key="2">
    <source>
        <dbReference type="ARBA" id="ARBA00022792"/>
    </source>
</evidence>
<dbReference type="GO" id="GO:0006465">
    <property type="term" value="P:signal peptide processing"/>
    <property type="evidence" value="ECO:0007669"/>
    <property type="project" value="InterPro"/>
</dbReference>
<dbReference type="EMBL" id="LHPM01000006">
    <property type="protein sequence ID" value="OAL68471.1"/>
    <property type="molecule type" value="Genomic_DNA"/>
</dbReference>
<proteinExistence type="inferred from homology"/>
<sequence>MTCSISKLKEMLEVKTGHRGESSPMVEEDWWLRPVRIILLQCPHLLVLEGRKRQVLALHEDAKKLAANIRMTSRVFGFGALSRHKRAFVYTLHLAGTFCWFKIFNEHFYELKASDGPSMYPTIHFQGDWLLISKHYKNGRDIEFGDIIVYKKPHDFHSEVAKRVVGLPGDYVLKNPPLNGETVLEHDAQMIQVPEAHVWVSGDDAPWSIDSKDYGPVPMGLIIGRALGRVWYPFNYERFENTLKPVTTAEP</sequence>
<dbReference type="GO" id="GO:0006627">
    <property type="term" value="P:protein processing involved in protein targeting to mitochondrion"/>
    <property type="evidence" value="ECO:0007669"/>
    <property type="project" value="TreeGrafter"/>
</dbReference>
<dbReference type="PANTHER" id="PTHR12383">
    <property type="entry name" value="PROTEASE FAMILY S26 MITOCHONDRIAL INNER MEMBRANE PROTEASE-RELATED"/>
    <property type="match status" value="1"/>
</dbReference>
<dbReference type="PANTHER" id="PTHR12383:SF16">
    <property type="entry name" value="MITOCHONDRIAL INNER MEMBRANE PROTEASE SUBUNIT 1"/>
    <property type="match status" value="1"/>
</dbReference>
<dbReference type="InterPro" id="IPR000223">
    <property type="entry name" value="Pept_S26A_signal_pept_1"/>
</dbReference>
<name>A0A178F7V3_TRIRU</name>
<feature type="active site" evidence="7">
    <location>
        <position position="118"/>
    </location>
</feature>
<protein>
    <recommendedName>
        <fullName evidence="8">Mitochondrial inner membrane protease subunit</fullName>
        <ecNumber evidence="8">3.4.21.-</ecNumber>
    </recommendedName>
</protein>
<evidence type="ECO:0000256" key="3">
    <source>
        <dbReference type="ARBA" id="ARBA00022801"/>
    </source>
</evidence>
<evidence type="ECO:0000256" key="4">
    <source>
        <dbReference type="ARBA" id="ARBA00023128"/>
    </source>
</evidence>
<evidence type="ECO:0000256" key="8">
    <source>
        <dbReference type="RuleBase" id="RU362041"/>
    </source>
</evidence>
<evidence type="ECO:0000313" key="11">
    <source>
        <dbReference type="Proteomes" id="UP000243015"/>
    </source>
</evidence>
<accession>A0A178F7V3</accession>
<dbReference type="InterPro" id="IPR052064">
    <property type="entry name" value="Mito_IMP1_subunit"/>
</dbReference>
<dbReference type="EC" id="3.4.21.-" evidence="8"/>
<evidence type="ECO:0000256" key="5">
    <source>
        <dbReference type="ARBA" id="ARBA00023136"/>
    </source>
</evidence>
<evidence type="ECO:0000313" key="10">
    <source>
        <dbReference type="EMBL" id="OAL68471.1"/>
    </source>
</evidence>
<dbReference type="InterPro" id="IPR036286">
    <property type="entry name" value="LexA/Signal_pep-like_sf"/>
</dbReference>
<evidence type="ECO:0000256" key="7">
    <source>
        <dbReference type="PIRSR" id="PIRSR600223-1"/>
    </source>
</evidence>
<feature type="domain" description="Peptidase S26" evidence="9">
    <location>
        <begin position="108"/>
        <end position="231"/>
    </location>
</feature>
<feature type="active site" evidence="7">
    <location>
        <position position="162"/>
    </location>
</feature>
<dbReference type="NCBIfam" id="TIGR02227">
    <property type="entry name" value="sigpep_I_bact"/>
    <property type="match status" value="1"/>
</dbReference>
<keyword evidence="4 8" id="KW-0496">Mitochondrion</keyword>
<dbReference type="InterPro" id="IPR019533">
    <property type="entry name" value="Peptidase_S26"/>
</dbReference>
<dbReference type="GO" id="GO:0004252">
    <property type="term" value="F:serine-type endopeptidase activity"/>
    <property type="evidence" value="ECO:0007669"/>
    <property type="project" value="InterPro"/>
</dbReference>
<keyword evidence="8" id="KW-0645">Protease</keyword>
<dbReference type="Proteomes" id="UP000243015">
    <property type="component" value="Unassembled WGS sequence"/>
</dbReference>
<comment type="caution">
    <text evidence="10">The sequence shown here is derived from an EMBL/GenBank/DDBJ whole genome shotgun (WGS) entry which is preliminary data.</text>
</comment>
<keyword evidence="2 8" id="KW-0999">Mitochondrion inner membrane</keyword>
<dbReference type="VEuPathDB" id="FungiDB:TERG_08469"/>
<evidence type="ECO:0000259" key="9">
    <source>
        <dbReference type="Pfam" id="PF10502"/>
    </source>
</evidence>
<keyword evidence="5" id="KW-0472">Membrane</keyword>
<evidence type="ECO:0000256" key="1">
    <source>
        <dbReference type="ARBA" id="ARBA00004273"/>
    </source>
</evidence>
<dbReference type="SUPFAM" id="SSF51306">
    <property type="entry name" value="LexA/Signal peptidase"/>
    <property type="match status" value="1"/>
</dbReference>
<dbReference type="AlphaFoldDB" id="A0A178F7V3"/>
<gene>
    <name evidence="10" type="ORF">A7C99_0209</name>
</gene>
<dbReference type="PRINTS" id="PR00727">
    <property type="entry name" value="LEADERPTASE"/>
</dbReference>
<comment type="subcellular location">
    <subcellularLocation>
        <location evidence="1 8">Mitochondrion inner membrane</location>
    </subcellularLocation>
</comment>